<accession>A0A8S0RCW6</accession>
<dbReference type="EMBL" id="CACTIH010002546">
    <property type="protein sequence ID" value="CAA2976775.1"/>
    <property type="molecule type" value="Genomic_DNA"/>
</dbReference>
<organism evidence="1 2">
    <name type="scientific">Olea europaea subsp. europaea</name>
    <dbReference type="NCBI Taxonomy" id="158383"/>
    <lineage>
        <taxon>Eukaryota</taxon>
        <taxon>Viridiplantae</taxon>
        <taxon>Streptophyta</taxon>
        <taxon>Embryophyta</taxon>
        <taxon>Tracheophyta</taxon>
        <taxon>Spermatophyta</taxon>
        <taxon>Magnoliopsida</taxon>
        <taxon>eudicotyledons</taxon>
        <taxon>Gunneridae</taxon>
        <taxon>Pentapetalae</taxon>
        <taxon>asterids</taxon>
        <taxon>lamiids</taxon>
        <taxon>Lamiales</taxon>
        <taxon>Oleaceae</taxon>
        <taxon>Oleeae</taxon>
        <taxon>Olea</taxon>
    </lineage>
</organism>
<protein>
    <submittedName>
        <fullName evidence="1">Uncharacterized protein</fullName>
    </submittedName>
</protein>
<reference evidence="1 2" key="1">
    <citation type="submission" date="2019-12" db="EMBL/GenBank/DDBJ databases">
        <authorList>
            <person name="Alioto T."/>
            <person name="Alioto T."/>
            <person name="Gomez Garrido J."/>
        </authorList>
    </citation>
    <scope>NUCLEOTIDE SEQUENCE [LARGE SCALE GENOMIC DNA]</scope>
</reference>
<comment type="caution">
    <text evidence="1">The sequence shown here is derived from an EMBL/GenBank/DDBJ whole genome shotgun (WGS) entry which is preliminary data.</text>
</comment>
<dbReference type="Gramene" id="OE9A002077T1">
    <property type="protein sequence ID" value="OE9A002077C1"/>
    <property type="gene ID" value="OE9A002077"/>
</dbReference>
<dbReference type="AlphaFoldDB" id="A0A8S0RCW6"/>
<evidence type="ECO:0000313" key="2">
    <source>
        <dbReference type="Proteomes" id="UP000594638"/>
    </source>
</evidence>
<proteinExistence type="predicted"/>
<keyword evidence="2" id="KW-1185">Reference proteome</keyword>
<name>A0A8S0RCW6_OLEEU</name>
<dbReference type="OrthoDB" id="431691at2759"/>
<gene>
    <name evidence="1" type="ORF">OLEA9_A002077</name>
</gene>
<sequence length="77" mass="8904">MKVLISSSFLHLFKTLIRTADLFINPAVNKNPIPHHWSLRRSPPLVTPRQLFPSLFIPQSHTSLLQFPQHQKDAESH</sequence>
<evidence type="ECO:0000313" key="1">
    <source>
        <dbReference type="EMBL" id="CAA2976775.1"/>
    </source>
</evidence>
<dbReference type="Proteomes" id="UP000594638">
    <property type="component" value="Unassembled WGS sequence"/>
</dbReference>